<evidence type="ECO:0000313" key="1">
    <source>
        <dbReference type="EMBL" id="WAQ96232.1"/>
    </source>
</evidence>
<keyword evidence="2" id="KW-1185">Reference proteome</keyword>
<dbReference type="Proteomes" id="UP001164746">
    <property type="component" value="Chromosome 2"/>
</dbReference>
<reference evidence="1" key="1">
    <citation type="submission" date="2022-11" db="EMBL/GenBank/DDBJ databases">
        <title>Centuries of genome instability and evolution in soft-shell clam transmissible cancer (bioRxiv).</title>
        <authorList>
            <person name="Hart S.F.M."/>
            <person name="Yonemitsu M.A."/>
            <person name="Giersch R.M."/>
            <person name="Beal B.F."/>
            <person name="Arriagada G."/>
            <person name="Davis B.W."/>
            <person name="Ostrander E.A."/>
            <person name="Goff S.P."/>
            <person name="Metzger M.J."/>
        </authorList>
    </citation>
    <scope>NUCLEOTIDE SEQUENCE</scope>
    <source>
        <strain evidence="1">MELC-2E11</strain>
        <tissue evidence="1">Siphon/mantle</tissue>
    </source>
</reference>
<evidence type="ECO:0000313" key="2">
    <source>
        <dbReference type="Proteomes" id="UP001164746"/>
    </source>
</evidence>
<name>A0ABY7DEZ5_MYAAR</name>
<dbReference type="EMBL" id="CP111013">
    <property type="protein sequence ID" value="WAQ96232.1"/>
    <property type="molecule type" value="Genomic_DNA"/>
</dbReference>
<accession>A0ABY7DEZ5</accession>
<feature type="non-terminal residue" evidence="1">
    <location>
        <position position="1"/>
    </location>
</feature>
<protein>
    <submittedName>
        <fullName evidence="1">Uncharacterized protein</fullName>
    </submittedName>
</protein>
<feature type="non-terminal residue" evidence="1">
    <location>
        <position position="160"/>
    </location>
</feature>
<organism evidence="1 2">
    <name type="scientific">Mya arenaria</name>
    <name type="common">Soft-shell clam</name>
    <dbReference type="NCBI Taxonomy" id="6604"/>
    <lineage>
        <taxon>Eukaryota</taxon>
        <taxon>Metazoa</taxon>
        <taxon>Spiralia</taxon>
        <taxon>Lophotrochozoa</taxon>
        <taxon>Mollusca</taxon>
        <taxon>Bivalvia</taxon>
        <taxon>Autobranchia</taxon>
        <taxon>Heteroconchia</taxon>
        <taxon>Euheterodonta</taxon>
        <taxon>Imparidentia</taxon>
        <taxon>Neoheterodontei</taxon>
        <taxon>Myida</taxon>
        <taxon>Myoidea</taxon>
        <taxon>Myidae</taxon>
        <taxon>Mya</taxon>
    </lineage>
</organism>
<proteinExistence type="predicted"/>
<sequence>VGDSYAAMINWSIMTWPSTKRMTIVAIETVSRALNATLTEKYFSNFTAVVHSAQVANKLAENLARLTLDRVFPNTNQLDSAATGVVDLIRNCLYILQALLTPNLPQDPTVEEMRHFLEDMKVFKSADVVGVKSLSLQEQTFLAQKQLQKYYVQKYIKSQA</sequence>
<gene>
    <name evidence="1" type="ORF">MAR_028922</name>
</gene>